<sequence length="1068" mass="120984">MRCELPQPNPDGWTTFDWFDVRRLAAIWLNIEVLKAYMTEVWAKTGKWIRRTRQDKAYLEGIDSFEQTFETIKRLHAAFNGSHTGIAGSIRTVYKRAKRIKFGRVYATGPTLQMMNKILRRWLTSEILRDFDFCNCHPSILHDLCVRHGIDAPLLRGYVLEPSAIRTEIGSDGKTKVLAAIYMDRDRTRGQWLIDFGMEIDRVVAAFEDIYKEDYDELKRHYDRDNIRGAFMARILQQYEAGLLKIVTEKVMSWGVHIAAFIFDGFMIRKRLEGEDDEGTDASLPADYMAQLNALVHRAGFPSVSLEEKPIEAIDFEEYARLNGLQWTNPAPVQVRRALSRIPDSVIDNFHGGVLKIDSSMSSGKSYQMRRLIARSRSQGLRVLILTSRQLLASTWKGEIERELSEFKHELTFYQDAKRDKDRGKMSAASDPILILEQESLMHAFVYGYEVVIIDEARSAASTIVSTTNGEHGSRIADHYIQIHNVVTSAQYVVGLDADFTVDGAADLLMRRFAAWRNEILQEYVHDGGSMVRTVRINSENVLLSQMCRQAQQGLTFGVCCGSKKMARKIYHMLVGIVGAEHIRLYTAEDGDASDLENVDLHWANRIVIYTSRITTGISFNRKEGDGAASCIYVFPCAKTASAREMWQMTGRFRNLVTGIIYLSCNETTAGHASISLLRIDVDRQFEQQMQSLKQSTEKMKRDGVAAVNAAVAIADADRLRPVADWKSYDLITALRAYDAVERATTISITQWIRFFRYMARLKGYDVFDDYARGGHVDLERFYKAAEYVEEVEIAKMATVKIDQICDKMEKTIKSLSRNTFVSQEDMARLLIFEEETGVTPGWNHVEASNKLRIKASYPEIAAEDITPHAVRILDTTASKRLNVALVQSSSEAYRQYLGIIERTRSSIPNLIPGVGVLLRDMHQLAVAIGLEGVLDFENVPDLFSDGRRILTAIKELRAGNGIRTCASDTSTFIRNAFEEVFGIVISTKPGPNKMHKDIKAADAIARFDLDTALRANFSDERQPRDERTSHDDAVRQLKDLIDAMGPNESLQDAMNVLRAQGSKRKRT</sequence>
<gene>
    <name evidence="1" type="ORF">JKP88DRAFT_274163</name>
</gene>
<evidence type="ECO:0008006" key="3">
    <source>
        <dbReference type="Google" id="ProtNLM"/>
    </source>
</evidence>
<protein>
    <recommendedName>
        <fullName evidence="3">Replication origin-binding protein</fullName>
    </recommendedName>
</protein>
<name>A0A835YUS9_9STRA</name>
<evidence type="ECO:0000313" key="2">
    <source>
        <dbReference type="Proteomes" id="UP000664859"/>
    </source>
</evidence>
<dbReference type="Gene3D" id="3.40.50.300">
    <property type="entry name" value="P-loop containing nucleotide triphosphate hydrolases"/>
    <property type="match status" value="1"/>
</dbReference>
<dbReference type="Proteomes" id="UP000664859">
    <property type="component" value="Unassembled WGS sequence"/>
</dbReference>
<reference evidence="1" key="1">
    <citation type="submission" date="2021-02" db="EMBL/GenBank/DDBJ databases">
        <title>First Annotated Genome of the Yellow-green Alga Tribonema minus.</title>
        <authorList>
            <person name="Mahan K.M."/>
        </authorList>
    </citation>
    <scope>NUCLEOTIDE SEQUENCE</scope>
    <source>
        <strain evidence="1">UTEX B ZZ1240</strain>
    </source>
</reference>
<dbReference type="InterPro" id="IPR027417">
    <property type="entry name" value="P-loop_NTPase"/>
</dbReference>
<organism evidence="1 2">
    <name type="scientific">Tribonema minus</name>
    <dbReference type="NCBI Taxonomy" id="303371"/>
    <lineage>
        <taxon>Eukaryota</taxon>
        <taxon>Sar</taxon>
        <taxon>Stramenopiles</taxon>
        <taxon>Ochrophyta</taxon>
        <taxon>PX clade</taxon>
        <taxon>Xanthophyceae</taxon>
        <taxon>Tribonematales</taxon>
        <taxon>Tribonemataceae</taxon>
        <taxon>Tribonema</taxon>
    </lineage>
</organism>
<dbReference type="SUPFAM" id="SSF52540">
    <property type="entry name" value="P-loop containing nucleoside triphosphate hydrolases"/>
    <property type="match status" value="1"/>
</dbReference>
<evidence type="ECO:0000313" key="1">
    <source>
        <dbReference type="EMBL" id="KAG5177499.1"/>
    </source>
</evidence>
<proteinExistence type="predicted"/>
<dbReference type="AlphaFoldDB" id="A0A835YUS9"/>
<dbReference type="EMBL" id="JAFCMP010000525">
    <property type="protein sequence ID" value="KAG5177499.1"/>
    <property type="molecule type" value="Genomic_DNA"/>
</dbReference>
<comment type="caution">
    <text evidence="1">The sequence shown here is derived from an EMBL/GenBank/DDBJ whole genome shotgun (WGS) entry which is preliminary data.</text>
</comment>
<keyword evidence="2" id="KW-1185">Reference proteome</keyword>
<accession>A0A835YUS9</accession>